<reference evidence="6 7" key="1">
    <citation type="submission" date="2017-12" db="EMBL/GenBank/DDBJ databases">
        <title>Phylogenetic diversity of female urinary microbiome.</title>
        <authorList>
            <person name="Thomas-White K."/>
            <person name="Wolfe A.J."/>
        </authorList>
    </citation>
    <scope>NUCLEOTIDE SEQUENCE [LARGE SCALE GENOMIC DNA]</scope>
    <source>
        <strain evidence="6 7">UMB0250</strain>
    </source>
</reference>
<evidence type="ECO:0000256" key="2">
    <source>
        <dbReference type="ARBA" id="ARBA00006739"/>
    </source>
</evidence>
<proteinExistence type="inferred from homology"/>
<keyword evidence="3" id="KW-0328">Glycosyltransferase</keyword>
<keyword evidence="4 6" id="KW-0808">Transferase</keyword>
<dbReference type="Proteomes" id="UP000234545">
    <property type="component" value="Unassembled WGS sequence"/>
</dbReference>
<feature type="transmembrane region" description="Helical" evidence="5">
    <location>
        <begin position="721"/>
        <end position="740"/>
    </location>
</feature>
<keyword evidence="5" id="KW-0472">Membrane</keyword>
<feature type="transmembrane region" description="Helical" evidence="5">
    <location>
        <begin position="1061"/>
        <end position="1081"/>
    </location>
</feature>
<feature type="transmembrane region" description="Helical" evidence="5">
    <location>
        <begin position="590"/>
        <end position="612"/>
    </location>
</feature>
<dbReference type="EMBL" id="PKKJ01000001">
    <property type="protein sequence ID" value="PKY67014.1"/>
    <property type="molecule type" value="Genomic_DNA"/>
</dbReference>
<accession>A0A2I1I7A1</accession>
<dbReference type="OrthoDB" id="3734530at2"/>
<comment type="pathway">
    <text evidence="1">Cell wall biogenesis; cell wall polysaccharide biosynthesis.</text>
</comment>
<dbReference type="AlphaFoldDB" id="A0A2I1I7A1"/>
<evidence type="ECO:0000256" key="4">
    <source>
        <dbReference type="ARBA" id="ARBA00022679"/>
    </source>
</evidence>
<evidence type="ECO:0000313" key="6">
    <source>
        <dbReference type="EMBL" id="PKY67014.1"/>
    </source>
</evidence>
<sequence>MKDDSPVSSSLVALVVAHEATETLSDVLVAVQAQTMKPGATYVIDCSPASDTEIAGLIGRIAPKAHRISAPRAKNISQALNQAFADKDAALNTYAWAWVLHSDSIPEPDCLNALWANADRSRTIGAVGPKQMCSDGSHIIECGIQATSTARRADGILRGEIDQGQYDSTSDVLGIGTAGMLVSTVAWNAVGGLDTALGPFGEGLDFSRRLHLAGYRVVVAPKAKVRHLRTSYIPPALLALSENTEESLDDQPATASDDASVLDLFNQPASIPTRVPHDMSFGQRRFAQLYNWAKGVRAFTLPFLALWLAFWSPARAFGRLVTGRSELFWPELRAWLRLIAITPHLLLARHRAARSRIVPVKVLRELYASSRQVRDSARRRRQAIGQDKDEDQLVTTSRAQYRSRSRAAFATIMFVAIALSVAFWWGRTSSVSGGAWRTLPSSWSDLWDAAWASWIPGGDGMAGPNDPLLIPFALITWPFSFAGIEPTTVIGIIAMFTGPLACLSAWRLTGRLTQSIAVRALGSLAWAFLPSLSLAASQGRIGPALFHVLLPLAVDQWFRVVIAPEPLRIAGAQGTVELARSERTGALARFALTSAFLVAALPSMLLAVLFALSVAAATRRLPWVRALLALLPSLALVTPLYAFALTSPGGWRALLDASGGTFASTSAPSWFTVLGLGSVASSILEMSIWVAPSAFLIIGGVACSFAVMTTSKLGAHRRNRVVPLIVFTSALILASTPFASRLDAGLSGATTTTIWTGTYFSLGAVGMLVAIALSSSHAKTWDAKAPFWLKLVAFIGTIGIVAGGALPAFTHIRALGTDGDLTQTQRLTSDHVVANPNAIAAVSKQAQMSETAGRVLVLDADATFFLIDANVWRANGPSFTDSTALTRAIAYHEATAGAPSDAATADLQTLVLTLVSYPDASTVQAIGEHGIDSILVRSDSAQVQQFVQALASAPDTERVGETDAGYLWRIRPQGRTPARVTLNANGTVASLDSGLLDARGTVENTGTNATVQLAERAHSGWKATVNGTELTPQLASNGWAQAFSGVTDGELQVWHQSWWQLPWMIASLVTLGFAFLAGIPWRKRRS</sequence>
<dbReference type="InterPro" id="IPR029044">
    <property type="entry name" value="Nucleotide-diphossugar_trans"/>
</dbReference>
<feature type="transmembrane region" description="Helical" evidence="5">
    <location>
        <begin position="489"/>
        <end position="509"/>
    </location>
</feature>
<protein>
    <submittedName>
        <fullName evidence="6">Glycosyl transferase family 2</fullName>
    </submittedName>
</protein>
<keyword evidence="5" id="KW-1133">Transmembrane helix</keyword>
<dbReference type="SUPFAM" id="SSF53448">
    <property type="entry name" value="Nucleotide-diphospho-sugar transferases"/>
    <property type="match status" value="1"/>
</dbReference>
<evidence type="ECO:0000256" key="5">
    <source>
        <dbReference type="SAM" id="Phobius"/>
    </source>
</evidence>
<dbReference type="Pfam" id="PF13641">
    <property type="entry name" value="Glyco_tranf_2_3"/>
    <property type="match status" value="1"/>
</dbReference>
<feature type="transmembrane region" description="Helical" evidence="5">
    <location>
        <begin position="787"/>
        <end position="809"/>
    </location>
</feature>
<evidence type="ECO:0000313" key="7">
    <source>
        <dbReference type="Proteomes" id="UP000234545"/>
    </source>
</evidence>
<dbReference type="GO" id="GO:0016757">
    <property type="term" value="F:glycosyltransferase activity"/>
    <property type="evidence" value="ECO:0007669"/>
    <property type="project" value="UniProtKB-KW"/>
</dbReference>
<dbReference type="PANTHER" id="PTHR43179:SF12">
    <property type="entry name" value="GALACTOFURANOSYLTRANSFERASE GLFT2"/>
    <property type="match status" value="1"/>
</dbReference>
<feature type="transmembrane region" description="Helical" evidence="5">
    <location>
        <begin position="752"/>
        <end position="775"/>
    </location>
</feature>
<name>A0A2I1I7A1_9ACTO</name>
<organism evidence="6 7">
    <name type="scientific">Schaalia turicensis</name>
    <dbReference type="NCBI Taxonomy" id="131111"/>
    <lineage>
        <taxon>Bacteria</taxon>
        <taxon>Bacillati</taxon>
        <taxon>Actinomycetota</taxon>
        <taxon>Actinomycetes</taxon>
        <taxon>Actinomycetales</taxon>
        <taxon>Actinomycetaceae</taxon>
        <taxon>Schaalia</taxon>
    </lineage>
</organism>
<feature type="transmembrane region" description="Helical" evidence="5">
    <location>
        <begin position="289"/>
        <end position="312"/>
    </location>
</feature>
<feature type="transmembrane region" description="Helical" evidence="5">
    <location>
        <begin position="624"/>
        <end position="644"/>
    </location>
</feature>
<keyword evidence="5" id="KW-0812">Transmembrane</keyword>
<comment type="caution">
    <text evidence="6">The sequence shown here is derived from an EMBL/GenBank/DDBJ whole genome shotgun (WGS) entry which is preliminary data.</text>
</comment>
<feature type="transmembrane region" description="Helical" evidence="5">
    <location>
        <begin position="407"/>
        <end position="426"/>
    </location>
</feature>
<dbReference type="PANTHER" id="PTHR43179">
    <property type="entry name" value="RHAMNOSYLTRANSFERASE WBBL"/>
    <property type="match status" value="1"/>
</dbReference>
<evidence type="ECO:0000256" key="3">
    <source>
        <dbReference type="ARBA" id="ARBA00022676"/>
    </source>
</evidence>
<evidence type="ECO:0000256" key="1">
    <source>
        <dbReference type="ARBA" id="ARBA00004776"/>
    </source>
</evidence>
<dbReference type="Gene3D" id="3.90.550.10">
    <property type="entry name" value="Spore Coat Polysaccharide Biosynthesis Protein SpsA, Chain A"/>
    <property type="match status" value="1"/>
</dbReference>
<gene>
    <name evidence="6" type="ORF">CYJ25_01895</name>
</gene>
<comment type="similarity">
    <text evidence="2">Belongs to the glycosyltransferase 2 family.</text>
</comment>
<feature type="transmembrane region" description="Helical" evidence="5">
    <location>
        <begin position="516"/>
        <end position="536"/>
    </location>
</feature>
<feature type="transmembrane region" description="Helical" evidence="5">
    <location>
        <begin position="686"/>
        <end position="709"/>
    </location>
</feature>